<name>I4DQZ6_PAPPL</name>
<dbReference type="AlphaFoldDB" id="I4DQZ6"/>
<evidence type="ECO:0000256" key="1">
    <source>
        <dbReference type="SAM" id="MobiDB-lite"/>
    </source>
</evidence>
<feature type="region of interest" description="Disordered" evidence="1">
    <location>
        <begin position="34"/>
        <end position="74"/>
    </location>
</feature>
<sequence length="88" mass="9585">MHLKRTARGRQCAWSAASGCWCWRRTPATAGRACADSSRARRASCPPHTSPPRSTRTRTNTSTPPHTSPPALLHGMHVHTYATSAYAT</sequence>
<reference evidence="2" key="1">
    <citation type="journal article" date="2012" name="BMC Biol.">
        <title>Comprehensive microarray-based analysis for stage-specific larval camouflage pattern-associated genes in the swallowtail butterfly, Papilio xuthus.</title>
        <authorList>
            <person name="Futahashi R."/>
            <person name="Shirataki H."/>
            <person name="Narita T."/>
            <person name="Mita K."/>
            <person name="Fujiwara H."/>
        </authorList>
    </citation>
    <scope>NUCLEOTIDE SEQUENCE</scope>
    <source>
        <tissue evidence="2">Epidermis</tissue>
    </source>
</reference>
<proteinExistence type="evidence at transcript level"/>
<feature type="compositionally biased region" description="Low complexity" evidence="1">
    <location>
        <begin position="34"/>
        <end position="65"/>
    </location>
</feature>
<evidence type="ECO:0000313" key="2">
    <source>
        <dbReference type="EMBL" id="BAM20336.1"/>
    </source>
</evidence>
<protein>
    <submittedName>
        <fullName evidence="2">Uncharacterized protein</fullName>
    </submittedName>
</protein>
<dbReference type="EMBL" id="AK404861">
    <property type="protein sequence ID" value="BAM20336.1"/>
    <property type="molecule type" value="mRNA"/>
</dbReference>
<accession>I4DQZ6</accession>
<organism evidence="2">
    <name type="scientific">Papilio polytes</name>
    <name type="common">Common mormon</name>
    <name type="synonym">Swallowtail butterfly</name>
    <dbReference type="NCBI Taxonomy" id="76194"/>
    <lineage>
        <taxon>Eukaryota</taxon>
        <taxon>Metazoa</taxon>
        <taxon>Ecdysozoa</taxon>
        <taxon>Arthropoda</taxon>
        <taxon>Hexapoda</taxon>
        <taxon>Insecta</taxon>
        <taxon>Pterygota</taxon>
        <taxon>Neoptera</taxon>
        <taxon>Endopterygota</taxon>
        <taxon>Lepidoptera</taxon>
        <taxon>Glossata</taxon>
        <taxon>Ditrysia</taxon>
        <taxon>Papilionoidea</taxon>
        <taxon>Papilionidae</taxon>
        <taxon>Papilioninae</taxon>
        <taxon>Papilio</taxon>
    </lineage>
</organism>